<proteinExistence type="inferred from homology"/>
<feature type="active site" evidence="4 5">
    <location>
        <position position="244"/>
    </location>
</feature>
<organism evidence="8 9">
    <name type="scientific">Fibroporia radiculosa</name>
    <dbReference type="NCBI Taxonomy" id="599839"/>
    <lineage>
        <taxon>Eukaryota</taxon>
        <taxon>Fungi</taxon>
        <taxon>Dikarya</taxon>
        <taxon>Basidiomycota</taxon>
        <taxon>Agaricomycotina</taxon>
        <taxon>Agaricomycetes</taxon>
        <taxon>Polyporales</taxon>
        <taxon>Fibroporiaceae</taxon>
        <taxon>Fibroporia</taxon>
    </lineage>
</organism>
<dbReference type="PANTHER" id="PTHR43570:SF16">
    <property type="entry name" value="ALDEHYDE DEHYDROGENASE TYPE III, ISOFORM Q"/>
    <property type="match status" value="1"/>
</dbReference>
<dbReference type="PIRSF" id="PIRSF036492">
    <property type="entry name" value="ALDH"/>
    <property type="match status" value="1"/>
</dbReference>
<dbReference type="GO" id="GO:0006081">
    <property type="term" value="P:aldehyde metabolic process"/>
    <property type="evidence" value="ECO:0007669"/>
    <property type="project" value="InterPro"/>
</dbReference>
<dbReference type="HOGENOM" id="CLU_005391_3_1_1"/>
<dbReference type="InterPro" id="IPR016163">
    <property type="entry name" value="Ald_DH_C"/>
</dbReference>
<dbReference type="InterPro" id="IPR016162">
    <property type="entry name" value="Ald_DH_N"/>
</dbReference>
<dbReference type="InterPro" id="IPR016161">
    <property type="entry name" value="Ald_DH/histidinol_DH"/>
</dbReference>
<evidence type="ECO:0000313" key="8">
    <source>
        <dbReference type="EMBL" id="CCM01190.1"/>
    </source>
</evidence>
<dbReference type="STRING" id="599839.J4GND3"/>
<evidence type="ECO:0000313" key="9">
    <source>
        <dbReference type="Proteomes" id="UP000006352"/>
    </source>
</evidence>
<evidence type="ECO:0000256" key="2">
    <source>
        <dbReference type="ARBA" id="ARBA00023002"/>
    </source>
</evidence>
<evidence type="ECO:0000256" key="3">
    <source>
        <dbReference type="PIRNR" id="PIRNR036492"/>
    </source>
</evidence>
<evidence type="ECO:0000259" key="7">
    <source>
        <dbReference type="Pfam" id="PF00171"/>
    </source>
</evidence>
<dbReference type="GO" id="GO:0005737">
    <property type="term" value="C:cytoplasm"/>
    <property type="evidence" value="ECO:0007669"/>
    <property type="project" value="TreeGrafter"/>
</dbReference>
<keyword evidence="9" id="KW-1185">Reference proteome</keyword>
<evidence type="ECO:0000256" key="1">
    <source>
        <dbReference type="ARBA" id="ARBA00009986"/>
    </source>
</evidence>
<dbReference type="InterPro" id="IPR015590">
    <property type="entry name" value="Aldehyde_DH_dom"/>
</dbReference>
<dbReference type="Gene3D" id="3.40.605.10">
    <property type="entry name" value="Aldehyde Dehydrogenase, Chain A, domain 1"/>
    <property type="match status" value="1"/>
</dbReference>
<dbReference type="InterPro" id="IPR012394">
    <property type="entry name" value="Aldehyde_DH_NAD(P)"/>
</dbReference>
<accession>J4GND3</accession>
<sequence>MAATSELEYISDTGFDEVRTDPLVDGKAQADSDMNVFCSKVYTRLSQTFQAGTTRPLEYRRQQLKQLIRLLQENAPAFEEALLHDLGKPRQEIDTEMSATVDHYFFQLKYLDEWAQPTKPREVEDWRSGWNPTVYKQPKGLSLIIGPWNYPVVLLLGPLAGAIAAGCTCVVKGSELVPAMGTLLAALLPKYLDPTAYAYVNGGVRETTRMLEKRWAHIFFTGSERTGRVVAEAAAKHVTPVTLELGGKSPVIIAEDTDIELAAKRVLYGKAQNSGQLCVSPDHVYVPRAKQDAFVAALLRVYKTFWPEGPFHEGSHWGNIINPAHHARIRGLLSRTKGDIVIGGYFDGEKRIAPTIVNNVRMDDSLMEEELFAPILPIIPVQNVDEAIEIIRGRPKPLVLYLFSNNPDVKQTVMERTESGALTLNDTYSHLAGAYSPANDLHSWIDRFLWTALENPFGGIGSSGYGSWAGKASFDTFTHHRGYVDVPFVEEPMMEFRYPPYTDEKRVIVSRPLRAKI</sequence>
<dbReference type="SUPFAM" id="SSF53720">
    <property type="entry name" value="ALDH-like"/>
    <property type="match status" value="1"/>
</dbReference>
<dbReference type="GO" id="GO:0004029">
    <property type="term" value="F:aldehyde dehydrogenase (NAD+) activity"/>
    <property type="evidence" value="ECO:0007669"/>
    <property type="project" value="TreeGrafter"/>
</dbReference>
<dbReference type="Proteomes" id="UP000006352">
    <property type="component" value="Unassembled WGS sequence"/>
</dbReference>
<dbReference type="InParanoid" id="J4GND3"/>
<dbReference type="Gene3D" id="3.40.309.10">
    <property type="entry name" value="Aldehyde Dehydrogenase, Chain A, domain 2"/>
    <property type="match status" value="1"/>
</dbReference>
<dbReference type="AlphaFoldDB" id="J4GND3"/>
<dbReference type="OrthoDB" id="440325at2759"/>
<comment type="similarity">
    <text evidence="1 3 6">Belongs to the aldehyde dehydrogenase family.</text>
</comment>
<name>J4GND3_9APHY</name>
<feature type="domain" description="Aldehyde dehydrogenase" evidence="7">
    <location>
        <begin position="48"/>
        <end position="428"/>
    </location>
</feature>
<feature type="active site" evidence="4">
    <location>
        <position position="278"/>
    </location>
</feature>
<gene>
    <name evidence="8" type="ORF">FIBRA_03238</name>
</gene>
<dbReference type="FunFam" id="3.40.605.10:FF:000004">
    <property type="entry name" value="Aldehyde dehydrogenase"/>
    <property type="match status" value="1"/>
</dbReference>
<dbReference type="InterPro" id="IPR029510">
    <property type="entry name" value="Ald_DH_CS_GLU"/>
</dbReference>
<keyword evidence="2 3" id="KW-0560">Oxidoreductase</keyword>
<evidence type="ECO:0000256" key="4">
    <source>
        <dbReference type="PIRSR" id="PIRSR036492-1"/>
    </source>
</evidence>
<evidence type="ECO:0000256" key="5">
    <source>
        <dbReference type="PROSITE-ProRule" id="PRU10007"/>
    </source>
</evidence>
<evidence type="ECO:0000256" key="6">
    <source>
        <dbReference type="RuleBase" id="RU003345"/>
    </source>
</evidence>
<dbReference type="GeneID" id="24096101"/>
<reference evidence="8 9" key="1">
    <citation type="journal article" date="2012" name="Appl. Environ. Microbiol.">
        <title>Short-read sequencing for genomic analysis of the brown rot fungus Fibroporia radiculosa.</title>
        <authorList>
            <person name="Tang J.D."/>
            <person name="Perkins A.D."/>
            <person name="Sonstegard T.S."/>
            <person name="Schroeder S.G."/>
            <person name="Burgess S.C."/>
            <person name="Diehl S.V."/>
        </authorList>
    </citation>
    <scope>NUCLEOTIDE SEQUENCE [LARGE SCALE GENOMIC DNA]</scope>
    <source>
        <strain evidence="8 9">TFFH 294</strain>
    </source>
</reference>
<dbReference type="PANTHER" id="PTHR43570">
    <property type="entry name" value="ALDEHYDE DEHYDROGENASE"/>
    <property type="match status" value="1"/>
</dbReference>
<protein>
    <recommendedName>
        <fullName evidence="3">Aldehyde dehydrogenase</fullName>
    </recommendedName>
</protein>
<dbReference type="PROSITE" id="PS00687">
    <property type="entry name" value="ALDEHYDE_DEHYDR_GLU"/>
    <property type="match status" value="1"/>
</dbReference>
<dbReference type="EMBL" id="HE797023">
    <property type="protein sequence ID" value="CCM01190.1"/>
    <property type="molecule type" value="Genomic_DNA"/>
</dbReference>
<dbReference type="RefSeq" id="XP_012180473.1">
    <property type="nucleotide sequence ID" value="XM_012325083.1"/>
</dbReference>
<dbReference type="Pfam" id="PF00171">
    <property type="entry name" value="Aldedh"/>
    <property type="match status" value="1"/>
</dbReference>